<dbReference type="PROSITE" id="PS01180">
    <property type="entry name" value="CUB"/>
    <property type="match status" value="1"/>
</dbReference>
<keyword evidence="1" id="KW-1015">Disulfide bond</keyword>
<evidence type="ECO:0000256" key="2">
    <source>
        <dbReference type="PROSITE-ProRule" id="PRU00059"/>
    </source>
</evidence>
<proteinExistence type="predicted"/>
<organism evidence="6 7">
    <name type="scientific">Patiria miniata</name>
    <name type="common">Bat star</name>
    <name type="synonym">Asterina miniata</name>
    <dbReference type="NCBI Taxonomy" id="46514"/>
    <lineage>
        <taxon>Eukaryota</taxon>
        <taxon>Metazoa</taxon>
        <taxon>Echinodermata</taxon>
        <taxon>Eleutherozoa</taxon>
        <taxon>Asterozoa</taxon>
        <taxon>Asteroidea</taxon>
        <taxon>Valvatacea</taxon>
        <taxon>Valvatida</taxon>
        <taxon>Asterinidae</taxon>
        <taxon>Patiria</taxon>
    </lineage>
</organism>
<evidence type="ECO:0000313" key="6">
    <source>
        <dbReference type="EnsemblMetazoa" id="XP_038066533.1"/>
    </source>
</evidence>
<dbReference type="EnsemblMetazoa" id="XM_038210605.1">
    <property type="protein sequence ID" value="XP_038066533.1"/>
    <property type="gene ID" value="LOC119736589"/>
</dbReference>
<dbReference type="InterPro" id="IPR035914">
    <property type="entry name" value="Sperma_CUB_dom_sf"/>
</dbReference>
<sequence length="495" mass="53934">MILNRTSFTVHLIVFLVCLGKTLGCRRVNPKADRSSRTSLEEETVIEPTDGSCMTLGSGTDQYGKILSSHDASKSQDIFNVSIMCVYVIEAKQPFQRVMLDFRWFDVSRRYFDDPSCEHASVTFYDGPDMTSPVLRDTTCGSQRLPLLTSSQSALTMQIYASGNLSVVDFKAVYSSFSNDSFCRSTEESEPRLLCQLTNRCISKALSCDRQGVSNCGDEDYSDQVNEIAPSSCPVTYDIDWTPLLISLACTAALTIPFLLYWCCWRPGYIPWLCGATRRARCCEMGRCCTTPSKHLCWRASRPCSCRGCMGCACTCCPGAVGPPHGGKPSRNPQRQSKIGGSEAGPTSRGRRFGVNSPNNVFVVVGDTQHGGKEDGRRRQQRQPNEVKEAFAASAVDQSSGGHLKGDAGRSRKSQKSSRDAAGKIDTDASKDKSSRVHFVPTNLGSETTKPVHGRPGVGGDPSSRHDQGSYPNAGRSLAKKTFSAGDGAHVREGR</sequence>
<dbReference type="SMART" id="SM00042">
    <property type="entry name" value="CUB"/>
    <property type="match status" value="1"/>
</dbReference>
<dbReference type="CDD" id="cd00041">
    <property type="entry name" value="CUB"/>
    <property type="match status" value="1"/>
</dbReference>
<evidence type="ECO:0000256" key="4">
    <source>
        <dbReference type="SAM" id="SignalP"/>
    </source>
</evidence>
<dbReference type="AlphaFoldDB" id="A0A914AS98"/>
<keyword evidence="4" id="KW-0732">Signal</keyword>
<keyword evidence="7" id="KW-1185">Reference proteome</keyword>
<dbReference type="OrthoDB" id="6514358at2759"/>
<evidence type="ECO:0000313" key="7">
    <source>
        <dbReference type="Proteomes" id="UP000887568"/>
    </source>
</evidence>
<feature type="compositionally biased region" description="Basic and acidic residues" evidence="3">
    <location>
        <begin position="417"/>
        <end position="435"/>
    </location>
</feature>
<feature type="chain" id="PRO_5038137923" description="CUB domain-containing protein" evidence="4">
    <location>
        <begin position="25"/>
        <end position="495"/>
    </location>
</feature>
<accession>A0A914AS98</accession>
<feature type="domain" description="CUB" evidence="5">
    <location>
        <begin position="53"/>
        <end position="177"/>
    </location>
</feature>
<reference evidence="6" key="1">
    <citation type="submission" date="2022-11" db="UniProtKB">
        <authorList>
            <consortium name="EnsemblMetazoa"/>
        </authorList>
    </citation>
    <scope>IDENTIFICATION</scope>
</reference>
<evidence type="ECO:0000256" key="3">
    <source>
        <dbReference type="SAM" id="MobiDB-lite"/>
    </source>
</evidence>
<dbReference type="PANTHER" id="PTHR24652">
    <property type="entry name" value="LOW-DENSITY LIPOPROTEIN RECEPTOR CLASS A DOMAIN-CONTAINING PROTEIN 2"/>
    <property type="match status" value="1"/>
</dbReference>
<protein>
    <recommendedName>
        <fullName evidence="5">CUB domain-containing protein</fullName>
    </recommendedName>
</protein>
<dbReference type="GeneID" id="119736589"/>
<comment type="caution">
    <text evidence="2">Lacks conserved residue(s) required for the propagation of feature annotation.</text>
</comment>
<dbReference type="InterPro" id="IPR000859">
    <property type="entry name" value="CUB_dom"/>
</dbReference>
<dbReference type="OMA" id="LDFRWFD"/>
<feature type="signal peptide" evidence="4">
    <location>
        <begin position="1"/>
        <end position="24"/>
    </location>
</feature>
<evidence type="ECO:0000256" key="1">
    <source>
        <dbReference type="ARBA" id="ARBA00023157"/>
    </source>
</evidence>
<dbReference type="RefSeq" id="XP_038066533.1">
    <property type="nucleotide sequence ID" value="XM_038210605.1"/>
</dbReference>
<dbReference type="Gene3D" id="2.60.120.290">
    <property type="entry name" value="Spermadhesin, CUB domain"/>
    <property type="match status" value="1"/>
</dbReference>
<evidence type="ECO:0000259" key="5">
    <source>
        <dbReference type="PROSITE" id="PS01180"/>
    </source>
</evidence>
<dbReference type="Proteomes" id="UP000887568">
    <property type="component" value="Unplaced"/>
</dbReference>
<name>A0A914AS98_PATMI</name>
<dbReference type="Pfam" id="PF00431">
    <property type="entry name" value="CUB"/>
    <property type="match status" value="1"/>
</dbReference>
<dbReference type="InterPro" id="IPR042333">
    <property type="entry name" value="LRAD2/Mig-13-like"/>
</dbReference>
<feature type="region of interest" description="Disordered" evidence="3">
    <location>
        <begin position="325"/>
        <end position="495"/>
    </location>
</feature>
<dbReference type="PANTHER" id="PTHR24652:SF67">
    <property type="entry name" value="LOW-DENSITY LIPOPROTEIN RECEPTOR CLASS A DOMAIN-CONTAINING PROTEIN 2"/>
    <property type="match status" value="1"/>
</dbReference>
<dbReference type="SUPFAM" id="SSF49854">
    <property type="entry name" value="Spermadhesin, CUB domain"/>
    <property type="match status" value="1"/>
</dbReference>